<dbReference type="RefSeq" id="WP_313845740.1">
    <property type="nucleotide sequence ID" value="NZ_JAVLAM010000007.1"/>
</dbReference>
<dbReference type="AlphaFoldDB" id="A0AAW8W9I5"/>
<dbReference type="EMBL" id="JAVLAM010000007">
    <property type="protein sequence ID" value="MDT7015428.1"/>
    <property type="molecule type" value="Genomic_DNA"/>
</dbReference>
<keyword evidence="1" id="KW-0812">Transmembrane</keyword>
<sequence>MAVNQSGDKFVTLEKLPDRSHFQRRRGGGRTTRKLPSTTTFDQTRKHFGWFWDGVANQVLILIILMVLVEAVHTVMEK</sequence>
<keyword evidence="1" id="KW-0472">Membrane</keyword>
<gene>
    <name evidence="2" type="ORF">RI532_13685</name>
</gene>
<protein>
    <submittedName>
        <fullName evidence="2">Uncharacterized protein</fullName>
    </submittedName>
</protein>
<reference evidence="2" key="1">
    <citation type="submission" date="2023-08" db="EMBL/GenBank/DDBJ databases">
        <authorList>
            <person name="Page C.A."/>
            <person name="Perez-Diaz I.M."/>
        </authorList>
    </citation>
    <scope>NUCLEOTIDE SEQUENCE</scope>
    <source>
        <strain evidence="2">3.8.38</strain>
    </source>
</reference>
<keyword evidence="1" id="KW-1133">Transmembrane helix</keyword>
<dbReference type="Proteomes" id="UP001254075">
    <property type="component" value="Unassembled WGS sequence"/>
</dbReference>
<proteinExistence type="predicted"/>
<organism evidence="2 3">
    <name type="scientific">Levilactobacillus namurensis</name>
    <dbReference type="NCBI Taxonomy" id="380393"/>
    <lineage>
        <taxon>Bacteria</taxon>
        <taxon>Bacillati</taxon>
        <taxon>Bacillota</taxon>
        <taxon>Bacilli</taxon>
        <taxon>Lactobacillales</taxon>
        <taxon>Lactobacillaceae</taxon>
        <taxon>Levilactobacillus</taxon>
    </lineage>
</organism>
<accession>A0AAW8W9I5</accession>
<comment type="caution">
    <text evidence="2">The sequence shown here is derived from an EMBL/GenBank/DDBJ whole genome shotgun (WGS) entry which is preliminary data.</text>
</comment>
<evidence type="ECO:0000313" key="2">
    <source>
        <dbReference type="EMBL" id="MDT7015428.1"/>
    </source>
</evidence>
<feature type="transmembrane region" description="Helical" evidence="1">
    <location>
        <begin position="55"/>
        <end position="76"/>
    </location>
</feature>
<name>A0AAW8W9I5_9LACO</name>
<evidence type="ECO:0000256" key="1">
    <source>
        <dbReference type="SAM" id="Phobius"/>
    </source>
</evidence>
<evidence type="ECO:0000313" key="3">
    <source>
        <dbReference type="Proteomes" id="UP001254075"/>
    </source>
</evidence>